<reference evidence="2" key="1">
    <citation type="submission" date="2017-01" db="EMBL/GenBank/DDBJ databases">
        <title>Genome Analysis of Deinococcus marmoris KOPRI26562.</title>
        <authorList>
            <person name="Kim J.H."/>
            <person name="Oh H.-M."/>
        </authorList>
    </citation>
    <scope>NUCLEOTIDE SEQUENCE [LARGE SCALE GENOMIC DNA]</scope>
    <source>
        <strain evidence="2">PAMC 26633</strain>
    </source>
</reference>
<protein>
    <submittedName>
        <fullName evidence="1">Uncharacterized protein</fullName>
    </submittedName>
</protein>
<dbReference type="EMBL" id="MTHB01000024">
    <property type="protein sequence ID" value="OXC80107.1"/>
    <property type="molecule type" value="Genomic_DNA"/>
</dbReference>
<dbReference type="Proteomes" id="UP000214720">
    <property type="component" value="Unassembled WGS sequence"/>
</dbReference>
<evidence type="ECO:0000313" key="2">
    <source>
        <dbReference type="Proteomes" id="UP000214720"/>
    </source>
</evidence>
<dbReference type="AlphaFoldDB" id="A0A226XAZ5"/>
<proteinExistence type="predicted"/>
<comment type="caution">
    <text evidence="1">The sequence shown here is derived from an EMBL/GenBank/DDBJ whole genome shotgun (WGS) entry which is preliminary data.</text>
</comment>
<name>A0A226XAZ5_CABSO</name>
<organism evidence="1 2">
    <name type="scientific">Caballeronia sordidicola</name>
    <name type="common">Burkholderia sordidicola</name>
    <dbReference type="NCBI Taxonomy" id="196367"/>
    <lineage>
        <taxon>Bacteria</taxon>
        <taxon>Pseudomonadati</taxon>
        <taxon>Pseudomonadota</taxon>
        <taxon>Betaproteobacteria</taxon>
        <taxon>Burkholderiales</taxon>
        <taxon>Burkholderiaceae</taxon>
        <taxon>Caballeronia</taxon>
    </lineage>
</organism>
<gene>
    <name evidence="1" type="ORF">BSU04_03595</name>
</gene>
<accession>A0A226XAZ5</accession>
<evidence type="ECO:0000313" key="1">
    <source>
        <dbReference type="EMBL" id="OXC80107.1"/>
    </source>
</evidence>
<sequence length="55" mass="6245">MPVCVNDSPARLRHLQLNAITCFDEINPRTRAAARISSNLCEFYRYADASSCLNR</sequence>